<organism evidence="3">
    <name type="scientific">Vanderwaltozyma polyspora (strain ATCC 22028 / DSM 70294 / BCRC 21397 / CBS 2163 / NBRC 10782 / NRRL Y-8283 / UCD 57-17)</name>
    <name type="common">Kluyveromyces polysporus</name>
    <dbReference type="NCBI Taxonomy" id="436907"/>
    <lineage>
        <taxon>Eukaryota</taxon>
        <taxon>Fungi</taxon>
        <taxon>Dikarya</taxon>
        <taxon>Ascomycota</taxon>
        <taxon>Saccharomycotina</taxon>
        <taxon>Saccharomycetes</taxon>
        <taxon>Saccharomycetales</taxon>
        <taxon>Saccharomycetaceae</taxon>
        <taxon>Vanderwaltozyma</taxon>
    </lineage>
</organism>
<dbReference type="OrthoDB" id="3976380at2759"/>
<dbReference type="KEGG" id="vpo:Kpol_1039p3"/>
<dbReference type="GeneID" id="5546532"/>
<evidence type="ECO:0000313" key="3">
    <source>
        <dbReference type="Proteomes" id="UP000000267"/>
    </source>
</evidence>
<dbReference type="RefSeq" id="XP_001646112.1">
    <property type="nucleotide sequence ID" value="XM_001646062.1"/>
</dbReference>
<proteinExistence type="predicted"/>
<reference evidence="2 3" key="1">
    <citation type="journal article" date="2007" name="Proc. Natl. Acad. Sci. U.S.A.">
        <title>Independent sorting-out of thousands of duplicated gene pairs in two yeast species descended from a whole-genome duplication.</title>
        <authorList>
            <person name="Scannell D.R."/>
            <person name="Frank A.C."/>
            <person name="Conant G.C."/>
            <person name="Byrne K.P."/>
            <person name="Woolfit M."/>
            <person name="Wolfe K.H."/>
        </authorList>
    </citation>
    <scope>NUCLEOTIDE SEQUENCE [LARGE SCALE GENOMIC DNA]</scope>
    <source>
        <strain evidence="3">ATCC 22028 / DSM 70294 / BCRC 21397 / CBS 2163 / NBRC 10782 / NRRL Y-8283 / UCD 57-17</strain>
    </source>
</reference>
<evidence type="ECO:0000256" key="1">
    <source>
        <dbReference type="SAM" id="Coils"/>
    </source>
</evidence>
<dbReference type="HOGENOM" id="CLU_681857_0_0_1"/>
<protein>
    <submittedName>
        <fullName evidence="2">Uncharacterized protein</fullName>
    </submittedName>
</protein>
<dbReference type="OMA" id="AIGEYDM"/>
<dbReference type="AlphaFoldDB" id="A7THD0"/>
<dbReference type="GO" id="GO:0005741">
    <property type="term" value="C:mitochondrial outer membrane"/>
    <property type="evidence" value="ECO:0007669"/>
    <property type="project" value="EnsemblFungi"/>
</dbReference>
<evidence type="ECO:0000313" key="2">
    <source>
        <dbReference type="EMBL" id="EDO18254.1"/>
    </source>
</evidence>
<dbReference type="STRING" id="436907.A7THD0"/>
<dbReference type="Proteomes" id="UP000000267">
    <property type="component" value="Unassembled WGS sequence"/>
</dbReference>
<dbReference type="EMBL" id="DS480391">
    <property type="protein sequence ID" value="EDO18254.1"/>
    <property type="molecule type" value="Genomic_DNA"/>
</dbReference>
<dbReference type="InParanoid" id="A7THD0"/>
<name>A7THD0_VANPO</name>
<sequence>MSSRIVVGSLAAVTAGYLVYKNNVQDDVSFPYKKLELPKPATLTNNNSLENSKHSAIGKAHHDSKTIFNWGFSEAERNKAIAIGEYDMTNQKLQDLMSLKGTPNAPSELDAMIQNSKMQLSEKEANLQKANEIYNRYTANDDFNSLASKLDQQDENYIHGKTSFFKWLTHNGLDDAEEMVYQEGAKKVDEIASNSVYGWGENAQEFAREEKLEALRSAKEGPSEAQQKLDELKKIKSKGWLTYGKTPDVERKVAQNTAESLKGWGESAAQCANDEVEDIKLQFENVLSLDDAKRNADEKWELLKKCKEEYAHDFENKDKSNFLWRRLFSSSSKSSPDEIHKAIEQDVVAHNAKKQLEVAQQNYDVAIDILSKYIEDNSLSNNKELKNHHGKLAGKLWDHMNESK</sequence>
<keyword evidence="3" id="KW-1185">Reference proteome</keyword>
<feature type="coiled-coil region" evidence="1">
    <location>
        <begin position="113"/>
        <end position="140"/>
    </location>
</feature>
<keyword evidence="1" id="KW-0175">Coiled coil</keyword>
<dbReference type="PhylomeDB" id="A7THD0"/>
<dbReference type="FunCoup" id="A7THD0">
    <property type="interactions" value="206"/>
</dbReference>
<dbReference type="eggNOG" id="ENOG502QTPN">
    <property type="taxonomic scope" value="Eukaryota"/>
</dbReference>
<gene>
    <name evidence="2" type="ORF">Kpol_1039p3</name>
</gene>
<accession>A7THD0</accession>